<sequence>MITFVEYALLYLLVIEGGNHAVRFVLDKVPGVQDVEPGLSQAGRWIGYLERLMILTMILAGAYNGVGFVFAGKAIARFQSREQTEYYLLGTFASFAWAVFWGAVGNVLI</sequence>
<evidence type="ECO:0000256" key="1">
    <source>
        <dbReference type="SAM" id="Phobius"/>
    </source>
</evidence>
<keyword evidence="1" id="KW-1133">Transmembrane helix</keyword>
<proteinExistence type="predicted"/>
<dbReference type="EMBL" id="DRPZ01000184">
    <property type="protein sequence ID" value="HGY09764.1"/>
    <property type="molecule type" value="Genomic_DNA"/>
</dbReference>
<comment type="caution">
    <text evidence="2">The sequence shown here is derived from an EMBL/GenBank/DDBJ whole genome shotgun (WGS) entry which is preliminary data.</text>
</comment>
<reference evidence="2" key="1">
    <citation type="journal article" date="2020" name="mSystems">
        <title>Genome- and Community-Level Interaction Insights into Carbon Utilization and Element Cycling Functions of Hydrothermarchaeota in Hydrothermal Sediment.</title>
        <authorList>
            <person name="Zhou Z."/>
            <person name="Liu Y."/>
            <person name="Xu W."/>
            <person name="Pan J."/>
            <person name="Luo Z.H."/>
            <person name="Li M."/>
        </authorList>
    </citation>
    <scope>NUCLEOTIDE SEQUENCE [LARGE SCALE GENOMIC DNA]</scope>
    <source>
        <strain evidence="2">HyVt-570</strain>
    </source>
</reference>
<keyword evidence="1" id="KW-0472">Membrane</keyword>
<dbReference type="AlphaFoldDB" id="A0A7C4VCR2"/>
<organism evidence="2">
    <name type="scientific">Oceanithermus profundus</name>
    <dbReference type="NCBI Taxonomy" id="187137"/>
    <lineage>
        <taxon>Bacteria</taxon>
        <taxon>Thermotogati</taxon>
        <taxon>Deinococcota</taxon>
        <taxon>Deinococci</taxon>
        <taxon>Thermales</taxon>
        <taxon>Thermaceae</taxon>
        <taxon>Oceanithermus</taxon>
    </lineage>
</organism>
<feature type="transmembrane region" description="Helical" evidence="1">
    <location>
        <begin position="52"/>
        <end position="74"/>
    </location>
</feature>
<gene>
    <name evidence="2" type="ORF">ENK37_06915</name>
</gene>
<keyword evidence="1" id="KW-0812">Transmembrane</keyword>
<feature type="transmembrane region" description="Helical" evidence="1">
    <location>
        <begin position="86"/>
        <end position="104"/>
    </location>
</feature>
<evidence type="ECO:0000313" key="2">
    <source>
        <dbReference type="EMBL" id="HGY09764.1"/>
    </source>
</evidence>
<protein>
    <submittedName>
        <fullName evidence="2">Uncharacterized protein</fullName>
    </submittedName>
</protein>
<accession>A0A7C4VCR2</accession>
<name>A0A7C4VCR2_9DEIN</name>
<dbReference type="Proteomes" id="UP000885759">
    <property type="component" value="Unassembled WGS sequence"/>
</dbReference>